<dbReference type="InterPro" id="IPR001584">
    <property type="entry name" value="Integrase_cat-core"/>
</dbReference>
<name>A0A9D9E166_9SPIO</name>
<dbReference type="PROSITE" id="PS50994">
    <property type="entry name" value="INTEGRASE"/>
    <property type="match status" value="1"/>
</dbReference>
<sequence length="531" mass="61732">MYALEERIKAVEMYFRYGRKVSAVIRELGYPDRKMLVKWVREYEETGKLHERCAGSNRYSQEEKQEAVDFYLGHGKQIRYTIRSLGYPSREKLMEWIDELAPGQRIIHEGYLKRDKHPSMEKKKDCVMKLATRTGSAEEAAKEAGVSRSSLYTWKRELAHDINISMSKRKTEDTHVPSIISSIEEAEEIIARYENSIAELEEKNRELEERRRHAEIELACLEKAAELLKKDQGISLERLTNREKSLVIDALRERYRLKELLPIFSISKSSYCYCRNALRNDRHADLRTRIRRLFEENNECYGYRRINCLLQRDGIAVSEKVVRRLMKEEGLAIAFVRKKRYSSYKGEISPEVPNLLNRDFHADSPGQKLLTDITEFSIPAGKVYLSPLVDCYDGMVISWSIGTSPNAELANSMLRNGIAKLEDCNETIIHSDRGCHYRWPEWIAIMAEAGLTRSMSKKGCSPDNSACEGFFGRLKNEMFYGKDWKGISIQDFILRVDAYIQWYNERRIKMSLGGLSPLEFRSKNMKDKTIA</sequence>
<dbReference type="Pfam" id="PF13333">
    <property type="entry name" value="rve_2"/>
    <property type="match status" value="1"/>
</dbReference>
<dbReference type="SUPFAM" id="SSF46689">
    <property type="entry name" value="Homeodomain-like"/>
    <property type="match status" value="2"/>
</dbReference>
<dbReference type="NCBIfam" id="NF033516">
    <property type="entry name" value="transpos_IS3"/>
    <property type="match status" value="1"/>
</dbReference>
<dbReference type="SUPFAM" id="SSF53098">
    <property type="entry name" value="Ribonuclease H-like"/>
    <property type="match status" value="1"/>
</dbReference>
<reference evidence="3" key="1">
    <citation type="submission" date="2020-10" db="EMBL/GenBank/DDBJ databases">
        <authorList>
            <person name="Gilroy R."/>
        </authorList>
    </citation>
    <scope>NUCLEOTIDE SEQUENCE</scope>
    <source>
        <strain evidence="3">7293</strain>
    </source>
</reference>
<dbReference type="InterPro" id="IPR048020">
    <property type="entry name" value="Transpos_IS3"/>
</dbReference>
<proteinExistence type="predicted"/>
<gene>
    <name evidence="3" type="ORF">IAA97_07465</name>
</gene>
<evidence type="ECO:0000313" key="4">
    <source>
        <dbReference type="Proteomes" id="UP000823615"/>
    </source>
</evidence>
<evidence type="ECO:0000256" key="1">
    <source>
        <dbReference type="SAM" id="Coils"/>
    </source>
</evidence>
<dbReference type="InterPro" id="IPR036397">
    <property type="entry name" value="RNaseH_sf"/>
</dbReference>
<accession>A0A9D9E166</accession>
<protein>
    <submittedName>
        <fullName evidence="3">IS3 family transposase</fullName>
    </submittedName>
</protein>
<reference evidence="3" key="2">
    <citation type="journal article" date="2021" name="PeerJ">
        <title>Extensive microbial diversity within the chicken gut microbiome revealed by metagenomics and culture.</title>
        <authorList>
            <person name="Gilroy R."/>
            <person name="Ravi A."/>
            <person name="Getino M."/>
            <person name="Pursley I."/>
            <person name="Horton D.L."/>
            <person name="Alikhan N.F."/>
            <person name="Baker D."/>
            <person name="Gharbi K."/>
            <person name="Hall N."/>
            <person name="Watson M."/>
            <person name="Adriaenssens E.M."/>
            <person name="Foster-Nyarko E."/>
            <person name="Jarju S."/>
            <person name="Secka A."/>
            <person name="Antonio M."/>
            <person name="Oren A."/>
            <person name="Chaudhuri R.R."/>
            <person name="La Ragione R."/>
            <person name="Hildebrand F."/>
            <person name="Pallen M.J."/>
        </authorList>
    </citation>
    <scope>NUCLEOTIDE SEQUENCE</scope>
    <source>
        <strain evidence="3">7293</strain>
    </source>
</reference>
<feature type="domain" description="Integrase catalytic" evidence="2">
    <location>
        <begin position="361"/>
        <end position="525"/>
    </location>
</feature>
<dbReference type="AlphaFoldDB" id="A0A9D9E166"/>
<dbReference type="GO" id="GO:0003676">
    <property type="term" value="F:nucleic acid binding"/>
    <property type="evidence" value="ECO:0007669"/>
    <property type="project" value="InterPro"/>
</dbReference>
<dbReference type="InterPro" id="IPR025948">
    <property type="entry name" value="HTH-like_dom"/>
</dbReference>
<dbReference type="InterPro" id="IPR009057">
    <property type="entry name" value="Homeodomain-like_sf"/>
</dbReference>
<feature type="coiled-coil region" evidence="1">
    <location>
        <begin position="183"/>
        <end position="231"/>
    </location>
</feature>
<dbReference type="PANTHER" id="PTHR46889:SF4">
    <property type="entry name" value="TRANSPOSASE INSO FOR INSERTION SEQUENCE ELEMENT IS911B-RELATED"/>
    <property type="match status" value="1"/>
</dbReference>
<dbReference type="GO" id="GO:0015074">
    <property type="term" value="P:DNA integration"/>
    <property type="evidence" value="ECO:0007669"/>
    <property type="project" value="InterPro"/>
</dbReference>
<dbReference type="PANTHER" id="PTHR46889">
    <property type="entry name" value="TRANSPOSASE INSF FOR INSERTION SEQUENCE IS3B-RELATED"/>
    <property type="match status" value="1"/>
</dbReference>
<dbReference type="InterPro" id="IPR050900">
    <property type="entry name" value="Transposase_IS3/IS150/IS904"/>
</dbReference>
<dbReference type="Proteomes" id="UP000823615">
    <property type="component" value="Unassembled WGS sequence"/>
</dbReference>
<dbReference type="InterPro" id="IPR012337">
    <property type="entry name" value="RNaseH-like_sf"/>
</dbReference>
<evidence type="ECO:0000313" key="3">
    <source>
        <dbReference type="EMBL" id="MBO8436797.1"/>
    </source>
</evidence>
<dbReference type="Pfam" id="PF00665">
    <property type="entry name" value="rve"/>
    <property type="match status" value="1"/>
</dbReference>
<dbReference type="Pfam" id="PF13276">
    <property type="entry name" value="HTH_21"/>
    <property type="match status" value="1"/>
</dbReference>
<dbReference type="Gene3D" id="3.30.420.10">
    <property type="entry name" value="Ribonuclease H-like superfamily/Ribonuclease H"/>
    <property type="match status" value="1"/>
</dbReference>
<evidence type="ECO:0000259" key="2">
    <source>
        <dbReference type="PROSITE" id="PS50994"/>
    </source>
</evidence>
<comment type="caution">
    <text evidence="3">The sequence shown here is derived from an EMBL/GenBank/DDBJ whole genome shotgun (WGS) entry which is preliminary data.</text>
</comment>
<organism evidence="3 4">
    <name type="scientific">Candidatus Ornithospirochaeta stercoripullorum</name>
    <dbReference type="NCBI Taxonomy" id="2840899"/>
    <lineage>
        <taxon>Bacteria</taxon>
        <taxon>Pseudomonadati</taxon>
        <taxon>Spirochaetota</taxon>
        <taxon>Spirochaetia</taxon>
        <taxon>Spirochaetales</taxon>
        <taxon>Spirochaetaceae</taxon>
        <taxon>Spirochaetaceae incertae sedis</taxon>
        <taxon>Candidatus Ornithospirochaeta</taxon>
    </lineage>
</organism>
<dbReference type="EMBL" id="JADIMT010000088">
    <property type="protein sequence ID" value="MBO8436797.1"/>
    <property type="molecule type" value="Genomic_DNA"/>
</dbReference>
<keyword evidence="1" id="KW-0175">Coiled coil</keyword>